<keyword evidence="2" id="KW-0805">Transcription regulation</keyword>
<sequence length="336" mass="38009">MKVKVTMQDIADRLNISKNSVSQALSGKDGVSEETRQLIIDAANEMGYIYSRGRKSTEEEVGTFAILASEFAFSKRNFFGEIYLSIEKEAAKRNKRMVIQSIDKHSSENLILPPILLDQSVEGILILSHITNPYIQAVTNTGIPTVLIDHHHPDLRADSILTNNRYAAYTAVQHLIELGHTRIGFIGNIQFSPSYYERLEGYRLALYQAGIEYNPLWVLDRVIEEMDDVFNAVQALDNQPTAWFCVNDGFGFLINSVAYKLGYHIPQDVSIVSFDNGQLSRITTPLTTTMDVDLSYFGSKAVEQLFWRIDHPEEPFVEILLPTHLIIRESTQHPNA</sequence>
<dbReference type="SUPFAM" id="SSF47413">
    <property type="entry name" value="lambda repressor-like DNA-binding domains"/>
    <property type="match status" value="1"/>
</dbReference>
<evidence type="ECO:0000256" key="1">
    <source>
        <dbReference type="ARBA" id="ARBA00022491"/>
    </source>
</evidence>
<proteinExistence type="predicted"/>
<keyword evidence="3" id="KW-0238">DNA-binding</keyword>
<dbReference type="PROSITE" id="PS50932">
    <property type="entry name" value="HTH_LACI_2"/>
    <property type="match status" value="1"/>
</dbReference>
<dbReference type="InterPro" id="IPR028082">
    <property type="entry name" value="Peripla_BP_I"/>
</dbReference>
<evidence type="ECO:0000313" key="7">
    <source>
        <dbReference type="Proteomes" id="UP000054709"/>
    </source>
</evidence>
<organism evidence="6 7">
    <name type="scientific">Paenibacillus etheri</name>
    <dbReference type="NCBI Taxonomy" id="1306852"/>
    <lineage>
        <taxon>Bacteria</taxon>
        <taxon>Bacillati</taxon>
        <taxon>Bacillota</taxon>
        <taxon>Bacilli</taxon>
        <taxon>Bacillales</taxon>
        <taxon>Paenibacillaceae</taxon>
        <taxon>Paenibacillus</taxon>
    </lineage>
</organism>
<dbReference type="InterPro" id="IPR010982">
    <property type="entry name" value="Lambda_DNA-bd_dom_sf"/>
</dbReference>
<dbReference type="SMART" id="SM00354">
    <property type="entry name" value="HTH_LACI"/>
    <property type="match status" value="1"/>
</dbReference>
<name>A0A0W1AQQ9_9BACL</name>
<evidence type="ECO:0000256" key="3">
    <source>
        <dbReference type="ARBA" id="ARBA00023125"/>
    </source>
</evidence>
<keyword evidence="4" id="KW-0804">Transcription</keyword>
<dbReference type="InterPro" id="IPR000843">
    <property type="entry name" value="HTH_LacI"/>
</dbReference>
<comment type="caution">
    <text evidence="6">The sequence shown here is derived from an EMBL/GenBank/DDBJ whole genome shotgun (WGS) entry which is preliminary data.</text>
</comment>
<dbReference type="Gene3D" id="1.10.260.40">
    <property type="entry name" value="lambda repressor-like DNA-binding domains"/>
    <property type="match status" value="1"/>
</dbReference>
<feature type="domain" description="HTH lacI-type" evidence="5">
    <location>
        <begin position="5"/>
        <end position="59"/>
    </location>
</feature>
<dbReference type="RefSeq" id="WP_060626655.1">
    <property type="nucleotide sequence ID" value="NZ_LCZJ02000054.1"/>
</dbReference>
<gene>
    <name evidence="6" type="ORF">UQ64_01500</name>
</gene>
<evidence type="ECO:0000256" key="4">
    <source>
        <dbReference type="ARBA" id="ARBA00023163"/>
    </source>
</evidence>
<dbReference type="PANTHER" id="PTHR30146:SF148">
    <property type="entry name" value="HTH-TYPE TRANSCRIPTIONAL REPRESSOR PURR-RELATED"/>
    <property type="match status" value="1"/>
</dbReference>
<dbReference type="Pfam" id="PF13377">
    <property type="entry name" value="Peripla_BP_3"/>
    <property type="match status" value="1"/>
</dbReference>
<dbReference type="Pfam" id="PF00356">
    <property type="entry name" value="LacI"/>
    <property type="match status" value="1"/>
</dbReference>
<dbReference type="CDD" id="cd01392">
    <property type="entry name" value="HTH_LacI"/>
    <property type="match status" value="1"/>
</dbReference>
<dbReference type="Proteomes" id="UP000054709">
    <property type="component" value="Unassembled WGS sequence"/>
</dbReference>
<reference evidence="6 7" key="1">
    <citation type="journal article" date="2015" name="Int. Biodeterior. Biodegradation">
        <title>Physiological and genetic screening methods for the isolation of methyl tert-butyl ether-degrading bacteria for bioremediation purposes.</title>
        <authorList>
            <person name="Guisado I.M."/>
            <person name="Purswani J."/>
            <person name="Gonzalez Lopez J."/>
            <person name="Pozo C."/>
        </authorList>
    </citation>
    <scope>NUCLEOTIDE SEQUENCE [LARGE SCALE GENOMIC DNA]</scope>
    <source>
        <strain evidence="6 7">SH7</strain>
    </source>
</reference>
<evidence type="ECO:0000256" key="2">
    <source>
        <dbReference type="ARBA" id="ARBA00023015"/>
    </source>
</evidence>
<dbReference type="SUPFAM" id="SSF53822">
    <property type="entry name" value="Periplasmic binding protein-like I"/>
    <property type="match status" value="1"/>
</dbReference>
<dbReference type="GO" id="GO:0000976">
    <property type="term" value="F:transcription cis-regulatory region binding"/>
    <property type="evidence" value="ECO:0007669"/>
    <property type="project" value="TreeGrafter"/>
</dbReference>
<dbReference type="GO" id="GO:0003700">
    <property type="term" value="F:DNA-binding transcription factor activity"/>
    <property type="evidence" value="ECO:0007669"/>
    <property type="project" value="TreeGrafter"/>
</dbReference>
<dbReference type="InterPro" id="IPR046335">
    <property type="entry name" value="LacI/GalR-like_sensor"/>
</dbReference>
<keyword evidence="1" id="KW-0678">Repressor</keyword>
<dbReference type="EMBL" id="LCZJ02000054">
    <property type="protein sequence ID" value="KTD83598.1"/>
    <property type="molecule type" value="Genomic_DNA"/>
</dbReference>
<dbReference type="PANTHER" id="PTHR30146">
    <property type="entry name" value="LACI-RELATED TRANSCRIPTIONAL REPRESSOR"/>
    <property type="match status" value="1"/>
</dbReference>
<evidence type="ECO:0000313" key="6">
    <source>
        <dbReference type="EMBL" id="KTD83598.1"/>
    </source>
</evidence>
<protein>
    <submittedName>
        <fullName evidence="6">LacI family transcriptional regulator</fullName>
    </submittedName>
</protein>
<keyword evidence="7" id="KW-1185">Reference proteome</keyword>
<dbReference type="CDD" id="cd19974">
    <property type="entry name" value="PBP1_LacI-like"/>
    <property type="match status" value="1"/>
</dbReference>
<dbReference type="AlphaFoldDB" id="A0A0W1AQQ9"/>
<dbReference type="OrthoDB" id="2026446at2"/>
<dbReference type="Gene3D" id="3.40.50.2300">
    <property type="match status" value="2"/>
</dbReference>
<evidence type="ECO:0000259" key="5">
    <source>
        <dbReference type="PROSITE" id="PS50932"/>
    </source>
</evidence>
<accession>A0A0W1AQQ9</accession>